<sequence length="403" mass="42068">MKITAAFFGLAAAIASVQAAPATSGLAAAPLVQPKTYTLPVQVNPSFSRSAKASVWKTANKYQKYVQSKKTSVLASTGSVNMTDVQNDVECDHQYYGIVKVGTPPQSFKLDFDTGSSDLWFASTLCSSTCSGKTKYDSSKSSTYKKDGRSWSITYGDGSASSGILATDTVNLGGFSIKSQTIELAKKISTSFSSDPIDGLLGLAFDSITTVSGVKTPVDNLISQKLISKPQFGVFLGKQSNGGGGEYVFGGYDSTKFNGKLTTVPVDNSQGFWGITVSSATINSRSVSSSFSAIIDTGTTLLLFTNSVAAKVAAAYGATDNGDGTYAISCDASTLSPLSFKINGATFSIPAEDLIFENDSGSCIAGFGYASLPFAILGDVFIKNNYVVFQQTSSPSVQIASIA</sequence>
<evidence type="ECO:0000313" key="15">
    <source>
        <dbReference type="EMBL" id="KAG2187679.1"/>
    </source>
</evidence>
<dbReference type="InterPro" id="IPR021109">
    <property type="entry name" value="Peptidase_aspartic_dom_sf"/>
</dbReference>
<evidence type="ECO:0000256" key="11">
    <source>
        <dbReference type="PIRSR" id="PIRSR601461-2"/>
    </source>
</evidence>
<dbReference type="InterPro" id="IPR001461">
    <property type="entry name" value="Aspartic_peptidase_A1"/>
</dbReference>
<evidence type="ECO:0000256" key="3">
    <source>
        <dbReference type="ARBA" id="ARBA00013205"/>
    </source>
</evidence>
<dbReference type="InterPro" id="IPR033121">
    <property type="entry name" value="PEPTIDASE_A1"/>
</dbReference>
<comment type="catalytic activity">
    <reaction evidence="1">
        <text>Hydrolysis of proteins with broad specificity similar to that of pepsin A, preferring hydrophobic residues at P1 and P1'. Clots milk and activates trypsinogen. Does not cleave 4-Gln-|-His-5, but does cleave 10-His-|-Leu-11 and 12-Val-|-Glu-13 in B chain of insulin.</text>
        <dbReference type="EC" id="3.4.23.21"/>
    </reaction>
</comment>
<evidence type="ECO:0000256" key="10">
    <source>
        <dbReference type="PIRSR" id="PIRSR601461-1"/>
    </source>
</evidence>
<keyword evidence="9 11" id="KW-1015">Disulfide bond</keyword>
<dbReference type="PROSITE" id="PS00141">
    <property type="entry name" value="ASP_PROTEASE"/>
    <property type="match status" value="2"/>
</dbReference>
<dbReference type="EC" id="3.4.23.21" evidence="3"/>
<feature type="disulfide bond" evidence="11">
    <location>
        <begin position="126"/>
        <end position="130"/>
    </location>
</feature>
<dbReference type="GO" id="GO:0006508">
    <property type="term" value="P:proteolysis"/>
    <property type="evidence" value="ECO:0007669"/>
    <property type="project" value="UniProtKB-KW"/>
</dbReference>
<feature type="signal peptide" evidence="13">
    <location>
        <begin position="1"/>
        <end position="19"/>
    </location>
</feature>
<dbReference type="PANTHER" id="PTHR47966">
    <property type="entry name" value="BETA-SITE APP-CLEAVING ENZYME, ISOFORM A-RELATED"/>
    <property type="match status" value="1"/>
</dbReference>
<dbReference type="InterPro" id="IPR001969">
    <property type="entry name" value="Aspartic_peptidase_AS"/>
</dbReference>
<proteinExistence type="inferred from homology"/>
<keyword evidence="5 13" id="KW-0732">Signal</keyword>
<feature type="domain" description="Peptidase A1" evidence="14">
    <location>
        <begin position="95"/>
        <end position="400"/>
    </location>
</feature>
<feature type="chain" id="PRO_5034508751" description="rhizopuspepsin" evidence="13">
    <location>
        <begin position="20"/>
        <end position="403"/>
    </location>
</feature>
<dbReference type="SUPFAM" id="SSF50630">
    <property type="entry name" value="Acid proteases"/>
    <property type="match status" value="1"/>
</dbReference>
<dbReference type="PROSITE" id="PS51767">
    <property type="entry name" value="PEPTIDASE_A1"/>
    <property type="match status" value="1"/>
</dbReference>
<protein>
    <recommendedName>
        <fullName evidence="3">rhizopuspepsin</fullName>
        <ecNumber evidence="3">3.4.23.21</ecNumber>
    </recommendedName>
</protein>
<dbReference type="Gene3D" id="2.40.70.10">
    <property type="entry name" value="Acid Proteases"/>
    <property type="match status" value="2"/>
</dbReference>
<evidence type="ECO:0000256" key="7">
    <source>
        <dbReference type="ARBA" id="ARBA00022801"/>
    </source>
</evidence>
<keyword evidence="7 12" id="KW-0378">Hydrolase</keyword>
<evidence type="ECO:0000256" key="1">
    <source>
        <dbReference type="ARBA" id="ARBA00001130"/>
    </source>
</evidence>
<comment type="similarity">
    <text evidence="2 12">Belongs to the peptidase A1 family.</text>
</comment>
<dbReference type="PRINTS" id="PR00792">
    <property type="entry name" value="PEPSIN"/>
</dbReference>
<reference evidence="15" key="1">
    <citation type="submission" date="2020-12" db="EMBL/GenBank/DDBJ databases">
        <title>Metabolic potential, ecology and presence of endohyphal bacteria is reflected in genomic diversity of Mucoromycotina.</title>
        <authorList>
            <person name="Muszewska A."/>
            <person name="Okrasinska A."/>
            <person name="Steczkiewicz K."/>
            <person name="Drgas O."/>
            <person name="Orlowska M."/>
            <person name="Perlinska-Lenart U."/>
            <person name="Aleksandrzak-Piekarczyk T."/>
            <person name="Szatraj K."/>
            <person name="Zielenkiewicz U."/>
            <person name="Pilsyk S."/>
            <person name="Malc E."/>
            <person name="Mieczkowski P."/>
            <person name="Kruszewska J.S."/>
            <person name="Biernat P."/>
            <person name="Pawlowska J."/>
        </authorList>
    </citation>
    <scope>NUCLEOTIDE SEQUENCE</scope>
    <source>
        <strain evidence="15">WA0000051536</strain>
    </source>
</reference>
<keyword evidence="16" id="KW-1185">Reference proteome</keyword>
<keyword evidence="8" id="KW-0865">Zymogen</keyword>
<evidence type="ECO:0000256" key="13">
    <source>
        <dbReference type="SAM" id="SignalP"/>
    </source>
</evidence>
<keyword evidence="6 12" id="KW-0064">Aspartyl protease</keyword>
<evidence type="ECO:0000256" key="8">
    <source>
        <dbReference type="ARBA" id="ARBA00023145"/>
    </source>
</evidence>
<dbReference type="Proteomes" id="UP000612746">
    <property type="component" value="Unassembled WGS sequence"/>
</dbReference>
<dbReference type="GO" id="GO:0004190">
    <property type="term" value="F:aspartic-type endopeptidase activity"/>
    <property type="evidence" value="ECO:0007669"/>
    <property type="project" value="UniProtKB-KW"/>
</dbReference>
<gene>
    <name evidence="15" type="ORF">INT44_005369</name>
</gene>
<evidence type="ECO:0000256" key="4">
    <source>
        <dbReference type="ARBA" id="ARBA00022670"/>
    </source>
</evidence>
<feature type="active site" evidence="10">
    <location>
        <position position="113"/>
    </location>
</feature>
<evidence type="ECO:0000259" key="14">
    <source>
        <dbReference type="PROSITE" id="PS51767"/>
    </source>
</evidence>
<organism evidence="15 16">
    <name type="scientific">Umbelopsis vinacea</name>
    <dbReference type="NCBI Taxonomy" id="44442"/>
    <lineage>
        <taxon>Eukaryota</taxon>
        <taxon>Fungi</taxon>
        <taxon>Fungi incertae sedis</taxon>
        <taxon>Mucoromycota</taxon>
        <taxon>Mucoromycotina</taxon>
        <taxon>Umbelopsidomycetes</taxon>
        <taxon>Umbelopsidales</taxon>
        <taxon>Umbelopsidaceae</taxon>
        <taxon>Umbelopsis</taxon>
    </lineage>
</organism>
<name>A0A8H7Q727_9FUNG</name>
<evidence type="ECO:0000313" key="16">
    <source>
        <dbReference type="Proteomes" id="UP000612746"/>
    </source>
</evidence>
<dbReference type="OrthoDB" id="2747330at2759"/>
<feature type="active site" evidence="10">
    <location>
        <position position="296"/>
    </location>
</feature>
<dbReference type="PANTHER" id="PTHR47966:SF1">
    <property type="entry name" value="ASPARTYL PROTEINASE"/>
    <property type="match status" value="1"/>
</dbReference>
<dbReference type="EMBL" id="JAEPRA010000003">
    <property type="protein sequence ID" value="KAG2187679.1"/>
    <property type="molecule type" value="Genomic_DNA"/>
</dbReference>
<comment type="caution">
    <text evidence="15">The sequence shown here is derived from an EMBL/GenBank/DDBJ whole genome shotgun (WGS) entry which is preliminary data.</text>
</comment>
<dbReference type="Pfam" id="PF00026">
    <property type="entry name" value="Asp"/>
    <property type="match status" value="1"/>
</dbReference>
<dbReference type="AlphaFoldDB" id="A0A8H7Q727"/>
<accession>A0A8H7Q727</accession>
<keyword evidence="4 12" id="KW-0645">Protease</keyword>
<dbReference type="FunFam" id="2.40.70.10:FF:000115">
    <property type="entry name" value="Lysosomal aspartic protease"/>
    <property type="match status" value="1"/>
</dbReference>
<evidence type="ECO:0000256" key="5">
    <source>
        <dbReference type="ARBA" id="ARBA00022729"/>
    </source>
</evidence>
<evidence type="ECO:0000256" key="12">
    <source>
        <dbReference type="RuleBase" id="RU000454"/>
    </source>
</evidence>
<evidence type="ECO:0000256" key="6">
    <source>
        <dbReference type="ARBA" id="ARBA00022750"/>
    </source>
</evidence>
<evidence type="ECO:0000256" key="2">
    <source>
        <dbReference type="ARBA" id="ARBA00007447"/>
    </source>
</evidence>
<evidence type="ECO:0000256" key="9">
    <source>
        <dbReference type="ARBA" id="ARBA00023157"/>
    </source>
</evidence>